<gene>
    <name evidence="2" type="ORF">Pc12g10240</name>
    <name evidence="2" type="ORF">PCH_Pc12g10240</name>
</gene>
<evidence type="ECO:0000256" key="1">
    <source>
        <dbReference type="SAM" id="MobiDB-lite"/>
    </source>
</evidence>
<keyword evidence="3" id="KW-1185">Reference proteome</keyword>
<dbReference type="EMBL" id="AM920427">
    <property type="protein sequence ID" value="CAP80651.1"/>
    <property type="molecule type" value="Genomic_DNA"/>
</dbReference>
<proteinExistence type="predicted"/>
<dbReference type="AlphaFoldDB" id="B6H0G5"/>
<evidence type="ECO:0000313" key="3">
    <source>
        <dbReference type="Proteomes" id="UP000000724"/>
    </source>
</evidence>
<dbReference type="OrthoDB" id="10499781at2759"/>
<feature type="region of interest" description="Disordered" evidence="1">
    <location>
        <begin position="79"/>
        <end position="106"/>
    </location>
</feature>
<organism evidence="2 3">
    <name type="scientific">Penicillium rubens (strain ATCC 28089 / DSM 1075 / NRRL 1951 / Wisconsin 54-1255)</name>
    <name type="common">Penicillium chrysogenum</name>
    <dbReference type="NCBI Taxonomy" id="500485"/>
    <lineage>
        <taxon>Eukaryota</taxon>
        <taxon>Fungi</taxon>
        <taxon>Dikarya</taxon>
        <taxon>Ascomycota</taxon>
        <taxon>Pezizomycotina</taxon>
        <taxon>Eurotiomycetes</taxon>
        <taxon>Eurotiomycetidae</taxon>
        <taxon>Eurotiales</taxon>
        <taxon>Aspergillaceae</taxon>
        <taxon>Penicillium</taxon>
        <taxon>Penicillium chrysogenum species complex</taxon>
    </lineage>
</organism>
<accession>B6H0G5</accession>
<feature type="compositionally biased region" description="Basic and acidic residues" evidence="1">
    <location>
        <begin position="91"/>
        <end position="100"/>
    </location>
</feature>
<sequence>MAGELFLGEVESGINLILHSTSQYKDRKTQTDANPDMIEKRKRGRARQLGLSYNLAGREDNPDNYNSGVRSTFEIEKQKAKAKANANPGRVPEEYERVSLEDAQAL</sequence>
<evidence type="ECO:0000313" key="2">
    <source>
        <dbReference type="EMBL" id="CAP80651.1"/>
    </source>
</evidence>
<dbReference type="HOGENOM" id="CLU_2224085_0_0_1"/>
<reference evidence="2 3" key="1">
    <citation type="journal article" date="2008" name="Nat. Biotechnol.">
        <title>Genome sequencing and analysis of the filamentous fungus Penicillium chrysogenum.</title>
        <authorList>
            <person name="van den Berg M.A."/>
            <person name="Albang R."/>
            <person name="Albermann K."/>
            <person name="Badger J.H."/>
            <person name="Daran J.-M."/>
            <person name="Driessen A.J.M."/>
            <person name="Garcia-Estrada C."/>
            <person name="Fedorova N.D."/>
            <person name="Harris D.M."/>
            <person name="Heijne W.H.M."/>
            <person name="Joardar V.S."/>
            <person name="Kiel J.A.K.W."/>
            <person name="Kovalchuk A."/>
            <person name="Martin J.F."/>
            <person name="Nierman W.C."/>
            <person name="Nijland J.G."/>
            <person name="Pronk J.T."/>
            <person name="Roubos J.A."/>
            <person name="van der Klei I.J."/>
            <person name="van Peij N.N.M.E."/>
            <person name="Veenhuis M."/>
            <person name="von Doehren H."/>
            <person name="Wagner C."/>
            <person name="Wortman J.R."/>
            <person name="Bovenberg R.A.L."/>
        </authorList>
    </citation>
    <scope>NUCLEOTIDE SEQUENCE [LARGE SCALE GENOMIC DNA]</scope>
    <source>
        <strain evidence="3">ATCC 28089 / DSM 1075 / NRRL 1951 / Wisconsin 54-1255</strain>
    </source>
</reference>
<dbReference type="Proteomes" id="UP000000724">
    <property type="component" value="Contig Pc00c12"/>
</dbReference>
<protein>
    <submittedName>
        <fullName evidence="2">Uncharacterized protein</fullName>
    </submittedName>
</protein>
<name>B6H0G5_PENRW</name>
<dbReference type="VEuPathDB" id="FungiDB:PCH_Pc12g10240"/>